<reference evidence="2" key="1">
    <citation type="submission" date="2022-12" db="EMBL/GenBank/DDBJ databases">
        <title>Reference genome sequencing for broad-spectrum identification of bacterial and archaeal isolates by mass spectrometry.</title>
        <authorList>
            <person name="Sekiguchi Y."/>
            <person name="Tourlousse D.M."/>
        </authorList>
    </citation>
    <scope>NUCLEOTIDE SEQUENCE</scope>
    <source>
        <strain evidence="2">LLR39Z86</strain>
    </source>
</reference>
<evidence type="ECO:0000256" key="1">
    <source>
        <dbReference type="SAM" id="MobiDB-lite"/>
    </source>
</evidence>
<keyword evidence="3" id="KW-1185">Reference proteome</keyword>
<name>A0A9W6G6B1_9ACTN</name>
<accession>A0A9W6G6B1</accession>
<comment type="caution">
    <text evidence="2">The sequence shown here is derived from an EMBL/GenBank/DDBJ whole genome shotgun (WGS) entry which is preliminary data.</text>
</comment>
<feature type="region of interest" description="Disordered" evidence="1">
    <location>
        <begin position="74"/>
        <end position="104"/>
    </location>
</feature>
<evidence type="ECO:0000313" key="2">
    <source>
        <dbReference type="EMBL" id="GLI41132.1"/>
    </source>
</evidence>
<dbReference type="Proteomes" id="UP001144313">
    <property type="component" value="Unassembled WGS sequence"/>
</dbReference>
<dbReference type="EMBL" id="BSDT01000001">
    <property type="protein sequence ID" value="GLI41132.1"/>
    <property type="molecule type" value="Genomic_DNA"/>
</dbReference>
<sequence length="104" mass="11167">MGYMKLRGSRRLLDALRRGAPLTPAERAQTNPGPIAKLRIPILVRRLNTGKAGLRVSAPLSVEWDVDHHESIVRHAGAPGSRPATNATGEHPDRGGDPRTIAAP</sequence>
<evidence type="ECO:0000313" key="3">
    <source>
        <dbReference type="Proteomes" id="UP001144313"/>
    </source>
</evidence>
<protein>
    <submittedName>
        <fullName evidence="2">Uncharacterized protein</fullName>
    </submittedName>
</protein>
<dbReference type="AlphaFoldDB" id="A0A9W6G6B1"/>
<gene>
    <name evidence="2" type="ORF">GALLR39Z86_09820</name>
</gene>
<organism evidence="2 3">
    <name type="scientific">Glycomyces algeriensis</name>
    <dbReference type="NCBI Taxonomy" id="256037"/>
    <lineage>
        <taxon>Bacteria</taxon>
        <taxon>Bacillati</taxon>
        <taxon>Actinomycetota</taxon>
        <taxon>Actinomycetes</taxon>
        <taxon>Glycomycetales</taxon>
        <taxon>Glycomycetaceae</taxon>
        <taxon>Glycomyces</taxon>
    </lineage>
</organism>
<proteinExistence type="predicted"/>